<accession>A0A6B0T9E5</accession>
<evidence type="ECO:0000313" key="5">
    <source>
        <dbReference type="EMBL" id="MXR52866.1"/>
    </source>
</evidence>
<dbReference type="PROSITE" id="PS00770">
    <property type="entry name" value="AA_TRANSFER_CLASS_4"/>
    <property type="match status" value="1"/>
</dbReference>
<dbReference type="FunFam" id="3.20.10.10:FF:000002">
    <property type="entry name" value="D-alanine aminotransferase"/>
    <property type="match status" value="1"/>
</dbReference>
<dbReference type="GO" id="GO:0008652">
    <property type="term" value="P:amino acid biosynthetic process"/>
    <property type="evidence" value="ECO:0007669"/>
    <property type="project" value="UniProtKB-ARBA"/>
</dbReference>
<name>A0A6B0T9E5_9EURY</name>
<dbReference type="Pfam" id="PF01063">
    <property type="entry name" value="Aminotran_4"/>
    <property type="match status" value="1"/>
</dbReference>
<dbReference type="EMBL" id="WUUT01000006">
    <property type="protein sequence ID" value="MXR52866.1"/>
    <property type="molecule type" value="Genomic_DNA"/>
</dbReference>
<gene>
    <name evidence="5" type="ORF">GRX03_14790</name>
</gene>
<dbReference type="InterPro" id="IPR043132">
    <property type="entry name" value="BCAT-like_C"/>
</dbReference>
<dbReference type="CDD" id="cd00449">
    <property type="entry name" value="PLPDE_IV"/>
    <property type="match status" value="1"/>
</dbReference>
<dbReference type="GO" id="GO:0016829">
    <property type="term" value="F:lyase activity"/>
    <property type="evidence" value="ECO:0007669"/>
    <property type="project" value="UniProtKB-KW"/>
</dbReference>
<dbReference type="RefSeq" id="WP_159764998.1">
    <property type="nucleotide sequence ID" value="NZ_WUUT01000006.1"/>
</dbReference>
<comment type="similarity">
    <text evidence="2 4">Belongs to the class-IV pyridoxal-phosphate-dependent aminotransferase family.</text>
</comment>
<evidence type="ECO:0000256" key="1">
    <source>
        <dbReference type="ARBA" id="ARBA00001933"/>
    </source>
</evidence>
<evidence type="ECO:0000256" key="3">
    <source>
        <dbReference type="ARBA" id="ARBA00022898"/>
    </source>
</evidence>
<dbReference type="GO" id="GO:0046394">
    <property type="term" value="P:carboxylic acid biosynthetic process"/>
    <property type="evidence" value="ECO:0007669"/>
    <property type="project" value="UniProtKB-ARBA"/>
</dbReference>
<dbReference type="AlphaFoldDB" id="A0A6B0T9E5"/>
<dbReference type="InterPro" id="IPR043131">
    <property type="entry name" value="BCAT-like_N"/>
</dbReference>
<organism evidence="5 6">
    <name type="scientific">Halovenus carboxidivorans</name>
    <dbReference type="NCBI Taxonomy" id="2692199"/>
    <lineage>
        <taxon>Archaea</taxon>
        <taxon>Methanobacteriati</taxon>
        <taxon>Methanobacteriota</taxon>
        <taxon>Stenosarchaea group</taxon>
        <taxon>Halobacteria</taxon>
        <taxon>Halobacteriales</taxon>
        <taxon>Haloarculaceae</taxon>
        <taxon>Halovenus</taxon>
    </lineage>
</organism>
<dbReference type="PANTHER" id="PTHR42743">
    <property type="entry name" value="AMINO-ACID AMINOTRANSFERASE"/>
    <property type="match status" value="1"/>
</dbReference>
<evidence type="ECO:0000256" key="2">
    <source>
        <dbReference type="ARBA" id="ARBA00009320"/>
    </source>
</evidence>
<proteinExistence type="inferred from homology"/>
<dbReference type="Gene3D" id="3.30.470.10">
    <property type="match status" value="1"/>
</dbReference>
<dbReference type="SUPFAM" id="SSF56752">
    <property type="entry name" value="D-aminoacid aminotransferase-like PLP-dependent enzymes"/>
    <property type="match status" value="1"/>
</dbReference>
<dbReference type="Proteomes" id="UP000466535">
    <property type="component" value="Unassembled WGS sequence"/>
</dbReference>
<keyword evidence="5" id="KW-0456">Lyase</keyword>
<sequence length="289" mass="31761">MSERYHVDGELVSASEATVSVRDRGFMYGDGVFETLRVYGGEIFEWEAHADRLRRSGETLGFADALPSRDSLQGRIQETLEANGLTDAYAKVSVTRGVQPGKLTPEPDVDPTVVVYTAALPRGGSDGQRVWDEPAALSIVEQRKPAKTALPADAKTHSYLNSILARLELRDTEADEAIMRSVDGVLAEGATSNLFFVAGETLYTPGDSVPLLPGITRDVVVDIADDAGISTETGEYEPDRLADATEVFVTNSTWEIRPVTRVDDWEYELGPVTRELQRQFDERVDSLYD</sequence>
<dbReference type="InterPro" id="IPR018300">
    <property type="entry name" value="Aminotrans_IV_CS"/>
</dbReference>
<keyword evidence="3" id="KW-0663">Pyridoxal phosphate</keyword>
<dbReference type="InterPro" id="IPR036038">
    <property type="entry name" value="Aminotransferase-like"/>
</dbReference>
<dbReference type="InterPro" id="IPR001544">
    <property type="entry name" value="Aminotrans_IV"/>
</dbReference>
<comment type="cofactor">
    <cofactor evidence="1">
        <name>pyridoxal 5'-phosphate</name>
        <dbReference type="ChEBI" id="CHEBI:597326"/>
    </cofactor>
</comment>
<evidence type="ECO:0000313" key="6">
    <source>
        <dbReference type="Proteomes" id="UP000466535"/>
    </source>
</evidence>
<dbReference type="PANTHER" id="PTHR42743:SF11">
    <property type="entry name" value="AMINODEOXYCHORISMATE LYASE"/>
    <property type="match status" value="1"/>
</dbReference>
<dbReference type="OrthoDB" id="196861at2157"/>
<reference evidence="5 6" key="1">
    <citation type="submission" date="2019-12" db="EMBL/GenBank/DDBJ databases">
        <title>Isolation and characterization of three novel carbon monoxide-oxidizing members of Halobacteria from salione crusts and soils.</title>
        <authorList>
            <person name="Myers M.R."/>
            <person name="King G.M."/>
        </authorList>
    </citation>
    <scope>NUCLEOTIDE SEQUENCE [LARGE SCALE GENOMIC DNA]</scope>
    <source>
        <strain evidence="5 6">WSH3</strain>
    </source>
</reference>
<comment type="caution">
    <text evidence="5">The sequence shown here is derived from an EMBL/GenBank/DDBJ whole genome shotgun (WGS) entry which is preliminary data.</text>
</comment>
<keyword evidence="6" id="KW-1185">Reference proteome</keyword>
<evidence type="ECO:0000256" key="4">
    <source>
        <dbReference type="RuleBase" id="RU004106"/>
    </source>
</evidence>
<dbReference type="Gene3D" id="3.20.10.10">
    <property type="entry name" value="D-amino Acid Aminotransferase, subunit A, domain 2"/>
    <property type="match status" value="1"/>
</dbReference>
<protein>
    <submittedName>
        <fullName evidence="5">Aminodeoxychorismate lyase</fullName>
    </submittedName>
</protein>
<dbReference type="InterPro" id="IPR050571">
    <property type="entry name" value="Class-IV_PLP-Dep_Aminotrnsfr"/>
</dbReference>